<dbReference type="PRINTS" id="PR00598">
    <property type="entry name" value="HTHMARR"/>
</dbReference>
<dbReference type="SMART" id="SM00347">
    <property type="entry name" value="HTH_MARR"/>
    <property type="match status" value="1"/>
</dbReference>
<reference evidence="5" key="1">
    <citation type="submission" date="2020-03" db="EMBL/GenBank/DDBJ databases">
        <authorList>
            <person name="Guo F."/>
        </authorList>
    </citation>
    <scope>NUCLEOTIDE SEQUENCE</scope>
    <source>
        <strain evidence="5">JCM 30134</strain>
    </source>
</reference>
<dbReference type="PANTHER" id="PTHR33164:SF43">
    <property type="entry name" value="HTH-TYPE TRANSCRIPTIONAL REPRESSOR YETL"/>
    <property type="match status" value="1"/>
</dbReference>
<keyword evidence="6" id="KW-1185">Reference proteome</keyword>
<dbReference type="InterPro" id="IPR023187">
    <property type="entry name" value="Tscrpt_reg_MarR-type_CS"/>
</dbReference>
<dbReference type="GO" id="GO:0003677">
    <property type="term" value="F:DNA binding"/>
    <property type="evidence" value="ECO:0007669"/>
    <property type="project" value="UniProtKB-KW"/>
</dbReference>
<dbReference type="GO" id="GO:0006950">
    <property type="term" value="P:response to stress"/>
    <property type="evidence" value="ECO:0007669"/>
    <property type="project" value="TreeGrafter"/>
</dbReference>
<comment type="caution">
    <text evidence="5">The sequence shown here is derived from an EMBL/GenBank/DDBJ whole genome shotgun (WGS) entry which is preliminary data.</text>
</comment>
<evidence type="ECO:0000256" key="2">
    <source>
        <dbReference type="ARBA" id="ARBA00023125"/>
    </source>
</evidence>
<dbReference type="PROSITE" id="PS50995">
    <property type="entry name" value="HTH_MARR_2"/>
    <property type="match status" value="1"/>
</dbReference>
<dbReference type="EMBL" id="JAAONZ010000004">
    <property type="protein sequence ID" value="NHO65303.1"/>
    <property type="molecule type" value="Genomic_DNA"/>
</dbReference>
<dbReference type="PROSITE" id="PS01117">
    <property type="entry name" value="HTH_MARR_1"/>
    <property type="match status" value="1"/>
</dbReference>
<dbReference type="Gene3D" id="1.10.10.10">
    <property type="entry name" value="Winged helix-like DNA-binding domain superfamily/Winged helix DNA-binding domain"/>
    <property type="match status" value="1"/>
</dbReference>
<dbReference type="InterPro" id="IPR036390">
    <property type="entry name" value="WH_DNA-bd_sf"/>
</dbReference>
<dbReference type="InterPro" id="IPR039422">
    <property type="entry name" value="MarR/SlyA-like"/>
</dbReference>
<dbReference type="GO" id="GO:0003700">
    <property type="term" value="F:DNA-binding transcription factor activity"/>
    <property type="evidence" value="ECO:0007669"/>
    <property type="project" value="InterPro"/>
</dbReference>
<feature type="domain" description="HTH marR-type" evidence="4">
    <location>
        <begin position="6"/>
        <end position="138"/>
    </location>
</feature>
<organism evidence="5 6">
    <name type="scientific">Pseudomaricurvus hydrocarbonicus</name>
    <dbReference type="NCBI Taxonomy" id="1470433"/>
    <lineage>
        <taxon>Bacteria</taxon>
        <taxon>Pseudomonadati</taxon>
        <taxon>Pseudomonadota</taxon>
        <taxon>Gammaproteobacteria</taxon>
        <taxon>Cellvibrionales</taxon>
        <taxon>Cellvibrionaceae</taxon>
        <taxon>Pseudomaricurvus</taxon>
    </lineage>
</organism>
<evidence type="ECO:0000259" key="4">
    <source>
        <dbReference type="PROSITE" id="PS50995"/>
    </source>
</evidence>
<keyword evidence="3" id="KW-0804">Transcription</keyword>
<name>A0A9E5MLR9_9GAMM</name>
<dbReference type="AlphaFoldDB" id="A0A9E5MLR9"/>
<keyword evidence="2" id="KW-0238">DNA-binding</keyword>
<proteinExistence type="predicted"/>
<sequence>MPFLLHNSYTFWISRLASTMQERFNKELETLDVTWPQWMVMNVLTHELANTPAHIAEQIGVDRSAVTRLVDRLEKKGLVTREHDGLDRRSVKVHITGPGKMMVQHLDEAAARHQEIFLQELHPTEYRALKGNIQKLLRAGGIESTSLWRHV</sequence>
<dbReference type="Proteomes" id="UP000787472">
    <property type="component" value="Unassembled WGS sequence"/>
</dbReference>
<dbReference type="SUPFAM" id="SSF46785">
    <property type="entry name" value="Winged helix' DNA-binding domain"/>
    <property type="match status" value="1"/>
</dbReference>
<accession>A0A9E5MLR9</accession>
<dbReference type="InterPro" id="IPR036388">
    <property type="entry name" value="WH-like_DNA-bd_sf"/>
</dbReference>
<dbReference type="PANTHER" id="PTHR33164">
    <property type="entry name" value="TRANSCRIPTIONAL REGULATOR, MARR FAMILY"/>
    <property type="match status" value="1"/>
</dbReference>
<dbReference type="InterPro" id="IPR000835">
    <property type="entry name" value="HTH_MarR-typ"/>
</dbReference>
<gene>
    <name evidence="5" type="ORF">G8770_07080</name>
</gene>
<protein>
    <submittedName>
        <fullName evidence="5">MarR family transcriptional regulator</fullName>
    </submittedName>
</protein>
<dbReference type="InterPro" id="IPR011991">
    <property type="entry name" value="ArsR-like_HTH"/>
</dbReference>
<evidence type="ECO:0000313" key="5">
    <source>
        <dbReference type="EMBL" id="NHO65303.1"/>
    </source>
</evidence>
<evidence type="ECO:0000313" key="6">
    <source>
        <dbReference type="Proteomes" id="UP000787472"/>
    </source>
</evidence>
<evidence type="ECO:0000256" key="1">
    <source>
        <dbReference type="ARBA" id="ARBA00023015"/>
    </source>
</evidence>
<keyword evidence="1" id="KW-0805">Transcription regulation</keyword>
<dbReference type="RefSeq" id="WP_167183963.1">
    <property type="nucleotide sequence ID" value="NZ_JAAONZ010000004.1"/>
</dbReference>
<evidence type="ECO:0000256" key="3">
    <source>
        <dbReference type="ARBA" id="ARBA00023163"/>
    </source>
</evidence>
<dbReference type="CDD" id="cd00090">
    <property type="entry name" value="HTH_ARSR"/>
    <property type="match status" value="1"/>
</dbReference>
<dbReference type="Pfam" id="PF12802">
    <property type="entry name" value="MarR_2"/>
    <property type="match status" value="1"/>
</dbReference>